<dbReference type="Proteomes" id="UP000607559">
    <property type="component" value="Unassembled WGS sequence"/>
</dbReference>
<keyword evidence="2" id="KW-1133">Transmembrane helix</keyword>
<feature type="region of interest" description="Disordered" evidence="1">
    <location>
        <begin position="195"/>
        <end position="225"/>
    </location>
</feature>
<feature type="transmembrane region" description="Helical" evidence="2">
    <location>
        <begin position="82"/>
        <end position="106"/>
    </location>
</feature>
<sequence>MPFSVLGGPVSAILERFSSDAESQFVGGAEDNRRKRQEYEDILKKEEATGLITLVNFSKYELEQYYQIGLEQGKRSYKTSLVAMWIGFFILLLAIVLFTIPASGLFFNQGVPKTNVQILTLSSGIVSELIAGLFLWIYRSSKNQLTYFYNRQIFIHNSLLAYKIATTMDASGKMDAAKQVIIDKILAFGTVSSGIVPEGEPGESRRPKSGGKSPKSTPAANTAHP</sequence>
<gene>
    <name evidence="4" type="ORF">GCM10011511_54000</name>
</gene>
<reference evidence="4" key="2">
    <citation type="submission" date="2020-09" db="EMBL/GenBank/DDBJ databases">
        <authorList>
            <person name="Sun Q."/>
            <person name="Zhou Y."/>
        </authorList>
    </citation>
    <scope>NUCLEOTIDE SEQUENCE</scope>
    <source>
        <strain evidence="4">CGMCC 1.15448</strain>
    </source>
</reference>
<dbReference type="InterPro" id="IPR048567">
    <property type="entry name" value="CyanoTRADDas_TM"/>
</dbReference>
<reference evidence="4" key="1">
    <citation type="journal article" date="2014" name="Int. J. Syst. Evol. Microbiol.">
        <title>Complete genome sequence of Corynebacterium casei LMG S-19264T (=DSM 44701T), isolated from a smear-ripened cheese.</title>
        <authorList>
            <consortium name="US DOE Joint Genome Institute (JGI-PGF)"/>
            <person name="Walter F."/>
            <person name="Albersmeier A."/>
            <person name="Kalinowski J."/>
            <person name="Ruckert C."/>
        </authorList>
    </citation>
    <scope>NUCLEOTIDE SEQUENCE</scope>
    <source>
        <strain evidence="4">CGMCC 1.15448</strain>
    </source>
</reference>
<proteinExistence type="predicted"/>
<keyword evidence="2" id="KW-0812">Transmembrane</keyword>
<accession>A0A8J2UIY4</accession>
<keyword evidence="2" id="KW-0472">Membrane</keyword>
<comment type="caution">
    <text evidence="4">The sequence shown here is derived from an EMBL/GenBank/DDBJ whole genome shotgun (WGS) entry which is preliminary data.</text>
</comment>
<protein>
    <recommendedName>
        <fullName evidence="3">Cyanobacterial TRADD-N associated 2 transmembrane domain-containing protein</fullName>
    </recommendedName>
</protein>
<feature type="transmembrane region" description="Helical" evidence="2">
    <location>
        <begin position="118"/>
        <end position="138"/>
    </location>
</feature>
<dbReference type="Pfam" id="PF20712">
    <property type="entry name" value="CyanoTRADDas_TM"/>
    <property type="match status" value="1"/>
</dbReference>
<evidence type="ECO:0000256" key="2">
    <source>
        <dbReference type="SAM" id="Phobius"/>
    </source>
</evidence>
<dbReference type="AlphaFoldDB" id="A0A8J2UIY4"/>
<evidence type="ECO:0000259" key="3">
    <source>
        <dbReference type="Pfam" id="PF20712"/>
    </source>
</evidence>
<evidence type="ECO:0000313" key="5">
    <source>
        <dbReference type="Proteomes" id="UP000607559"/>
    </source>
</evidence>
<dbReference type="EMBL" id="BMJC01000007">
    <property type="protein sequence ID" value="GGB23341.1"/>
    <property type="molecule type" value="Genomic_DNA"/>
</dbReference>
<evidence type="ECO:0000313" key="4">
    <source>
        <dbReference type="EMBL" id="GGB23341.1"/>
    </source>
</evidence>
<feature type="compositionally biased region" description="Polar residues" evidence="1">
    <location>
        <begin position="214"/>
        <end position="225"/>
    </location>
</feature>
<keyword evidence="5" id="KW-1185">Reference proteome</keyword>
<evidence type="ECO:0000256" key="1">
    <source>
        <dbReference type="SAM" id="MobiDB-lite"/>
    </source>
</evidence>
<organism evidence="4 5">
    <name type="scientific">Puia dinghuensis</name>
    <dbReference type="NCBI Taxonomy" id="1792502"/>
    <lineage>
        <taxon>Bacteria</taxon>
        <taxon>Pseudomonadati</taxon>
        <taxon>Bacteroidota</taxon>
        <taxon>Chitinophagia</taxon>
        <taxon>Chitinophagales</taxon>
        <taxon>Chitinophagaceae</taxon>
        <taxon>Puia</taxon>
    </lineage>
</organism>
<name>A0A8J2UIY4_9BACT</name>
<feature type="domain" description="Cyanobacterial TRADD-N associated 2 transmembrane" evidence="3">
    <location>
        <begin position="69"/>
        <end position="145"/>
    </location>
</feature>